<dbReference type="InterPro" id="IPR029055">
    <property type="entry name" value="Ntn_hydrolases_N"/>
</dbReference>
<accession>A0A7S2DST8</accession>
<dbReference type="SUPFAM" id="SSF56235">
    <property type="entry name" value="N-terminal nucleophile aminohydrolases (Ntn hydrolases)"/>
    <property type="match status" value="1"/>
</dbReference>
<dbReference type="InterPro" id="IPR023332">
    <property type="entry name" value="Proteasome_alpha-type"/>
</dbReference>
<dbReference type="GO" id="GO:0051603">
    <property type="term" value="P:proteolysis involved in protein catabolic process"/>
    <property type="evidence" value="ECO:0007669"/>
    <property type="project" value="InterPro"/>
</dbReference>
<dbReference type="Gene3D" id="3.60.20.10">
    <property type="entry name" value="Glutamine Phosphoribosylpyrophosphate, subunit 1, domain 1"/>
    <property type="match status" value="1"/>
</dbReference>
<evidence type="ECO:0008006" key="4">
    <source>
        <dbReference type="Google" id="ProtNLM"/>
    </source>
</evidence>
<evidence type="ECO:0000313" key="3">
    <source>
        <dbReference type="EMBL" id="CAD9463331.1"/>
    </source>
</evidence>
<comment type="similarity">
    <text evidence="2">Belongs to the peptidase T1A family.</text>
</comment>
<dbReference type="Pfam" id="PF00227">
    <property type="entry name" value="Proteasome"/>
    <property type="match status" value="1"/>
</dbReference>
<dbReference type="InterPro" id="IPR001353">
    <property type="entry name" value="Proteasome_sua/b"/>
</dbReference>
<proteinExistence type="inferred from homology"/>
<protein>
    <recommendedName>
        <fullName evidence="4">Proteasome alpha-type subunits domain-containing protein</fullName>
    </recommendedName>
</protein>
<dbReference type="PANTHER" id="PTHR11599">
    <property type="entry name" value="PROTEASOME SUBUNIT ALPHA/BETA"/>
    <property type="match status" value="1"/>
</dbReference>
<reference evidence="3" key="1">
    <citation type="submission" date="2021-01" db="EMBL/GenBank/DDBJ databases">
        <authorList>
            <person name="Corre E."/>
            <person name="Pelletier E."/>
            <person name="Niang G."/>
            <person name="Scheremetjew M."/>
            <person name="Finn R."/>
            <person name="Kale V."/>
            <person name="Holt S."/>
            <person name="Cochrane G."/>
            <person name="Meng A."/>
            <person name="Brown T."/>
            <person name="Cohen L."/>
        </authorList>
    </citation>
    <scope>NUCLEOTIDE SEQUENCE</scope>
    <source>
        <strain evidence="3">CCMP1381</strain>
    </source>
</reference>
<dbReference type="EMBL" id="HBGS01048745">
    <property type="protein sequence ID" value="CAD9463331.1"/>
    <property type="molecule type" value="Transcribed_RNA"/>
</dbReference>
<dbReference type="InterPro" id="IPR050115">
    <property type="entry name" value="Proteasome_alpha"/>
</dbReference>
<dbReference type="AlphaFoldDB" id="A0A7S2DST8"/>
<gene>
    <name evidence="3" type="ORF">DSPE1174_LOCUS25344</name>
</gene>
<keyword evidence="1 2" id="KW-0647">Proteasome</keyword>
<evidence type="ECO:0000256" key="2">
    <source>
        <dbReference type="PROSITE-ProRule" id="PRU00808"/>
    </source>
</evidence>
<dbReference type="PROSITE" id="PS51475">
    <property type="entry name" value="PROTEASOME_ALPHA_2"/>
    <property type="match status" value="1"/>
</dbReference>
<sequence length="205" mass="22951">MNKLLKPGANKQIATISKHAGMAYAGFGPDARQLVNRARSEAESYMDTYGSEIPPEVLAERMSQYVHYFTLHGALRPFGTGAIVAAYDPDRSLHQLYMIEPSGVNFRFFGAALGKGRMGAKTEIEKLDLGSMTCREALKEVAKIIHMLHDEGKDKPFELELSWLCKESEWKHVQVPAALKDEMEQAALKEIEDAEMEEDDDDEEA</sequence>
<evidence type="ECO:0000256" key="1">
    <source>
        <dbReference type="ARBA" id="ARBA00022942"/>
    </source>
</evidence>
<organism evidence="3">
    <name type="scientific">Octactis speculum</name>
    <dbReference type="NCBI Taxonomy" id="3111310"/>
    <lineage>
        <taxon>Eukaryota</taxon>
        <taxon>Sar</taxon>
        <taxon>Stramenopiles</taxon>
        <taxon>Ochrophyta</taxon>
        <taxon>Dictyochophyceae</taxon>
        <taxon>Dictyochales</taxon>
        <taxon>Dictyochaceae</taxon>
        <taxon>Octactis</taxon>
    </lineage>
</organism>
<name>A0A7S2DST8_9STRA</name>
<dbReference type="GO" id="GO:0019773">
    <property type="term" value="C:proteasome core complex, alpha-subunit complex"/>
    <property type="evidence" value="ECO:0007669"/>
    <property type="project" value="UniProtKB-UniRule"/>
</dbReference>